<dbReference type="RefSeq" id="WP_344755345.1">
    <property type="nucleotide sequence ID" value="NZ_BAABAE010000003.1"/>
</dbReference>
<accession>A0ABP7FJ83</accession>
<organism evidence="2 3">
    <name type="scientific">Leifsonella bigeumensis</name>
    <dbReference type="NCBI Taxonomy" id="433643"/>
    <lineage>
        <taxon>Bacteria</taxon>
        <taxon>Bacillati</taxon>
        <taxon>Actinomycetota</taxon>
        <taxon>Actinomycetes</taxon>
        <taxon>Micrococcales</taxon>
        <taxon>Microbacteriaceae</taxon>
        <taxon>Leifsonella</taxon>
    </lineage>
</organism>
<evidence type="ECO:0000313" key="3">
    <source>
        <dbReference type="Proteomes" id="UP001501004"/>
    </source>
</evidence>
<evidence type="ECO:0000313" key="2">
    <source>
        <dbReference type="EMBL" id="GAA3740447.1"/>
    </source>
</evidence>
<reference evidence="3" key="1">
    <citation type="journal article" date="2019" name="Int. J. Syst. Evol. Microbiol.">
        <title>The Global Catalogue of Microorganisms (GCM) 10K type strain sequencing project: providing services to taxonomists for standard genome sequencing and annotation.</title>
        <authorList>
            <consortium name="The Broad Institute Genomics Platform"/>
            <consortium name="The Broad Institute Genome Sequencing Center for Infectious Disease"/>
            <person name="Wu L."/>
            <person name="Ma J."/>
        </authorList>
    </citation>
    <scope>NUCLEOTIDE SEQUENCE [LARGE SCALE GENOMIC DNA]</scope>
    <source>
        <strain evidence="3">JCM 16949</strain>
    </source>
</reference>
<name>A0ABP7FJ83_9MICO</name>
<dbReference type="InterPro" id="IPR022121">
    <property type="entry name" value="Peptidase_M73_camelysin"/>
</dbReference>
<keyword evidence="1" id="KW-0472">Membrane</keyword>
<dbReference type="Proteomes" id="UP001501004">
    <property type="component" value="Unassembled WGS sequence"/>
</dbReference>
<sequence>MPRNSCEPRHRAHQKPVRRTAITVGGMLASSAAIAGASIVAVVAAGGTYAMWTSAATMSGGTISSASVDLTVNNQSSYALGGAAWSKLLPGDVVSQEVTLENTGTAASTVTAETSGPFGALLVHLARGGCPAPPAAPIAGPSSTVSPTDLGVFAAGEASVVCLQTTMPAGVADTVQGTGQDFTITFTAATES</sequence>
<keyword evidence="1" id="KW-0812">Transmembrane</keyword>
<comment type="caution">
    <text evidence="2">The sequence shown here is derived from an EMBL/GenBank/DDBJ whole genome shotgun (WGS) entry which is preliminary data.</text>
</comment>
<dbReference type="Pfam" id="PF12389">
    <property type="entry name" value="Peptidase_M73"/>
    <property type="match status" value="1"/>
</dbReference>
<keyword evidence="1" id="KW-1133">Transmembrane helix</keyword>
<gene>
    <name evidence="2" type="ORF">GCM10022239_15170</name>
</gene>
<protein>
    <recommendedName>
        <fullName evidence="4">Ribosomally synthesized peptide with SipW-like signal peptide</fullName>
    </recommendedName>
</protein>
<proteinExistence type="predicted"/>
<evidence type="ECO:0008006" key="4">
    <source>
        <dbReference type="Google" id="ProtNLM"/>
    </source>
</evidence>
<evidence type="ECO:0000256" key="1">
    <source>
        <dbReference type="SAM" id="Phobius"/>
    </source>
</evidence>
<keyword evidence="3" id="KW-1185">Reference proteome</keyword>
<dbReference type="EMBL" id="BAABAE010000003">
    <property type="protein sequence ID" value="GAA3740447.1"/>
    <property type="molecule type" value="Genomic_DNA"/>
</dbReference>
<feature type="transmembrane region" description="Helical" evidence="1">
    <location>
        <begin position="21"/>
        <end position="52"/>
    </location>
</feature>